<evidence type="ECO:0000313" key="2">
    <source>
        <dbReference type="EMBL" id="KIJ13931.1"/>
    </source>
</evidence>
<evidence type="ECO:0000256" key="1">
    <source>
        <dbReference type="SAM" id="MobiDB-lite"/>
    </source>
</evidence>
<keyword evidence="3" id="KW-1185">Reference proteome</keyword>
<reference evidence="3" key="2">
    <citation type="submission" date="2015-01" db="EMBL/GenBank/DDBJ databases">
        <title>Evolutionary Origins and Diversification of the Mycorrhizal Mutualists.</title>
        <authorList>
            <consortium name="DOE Joint Genome Institute"/>
            <consortium name="Mycorrhizal Genomics Consortium"/>
            <person name="Kohler A."/>
            <person name="Kuo A."/>
            <person name="Nagy L.G."/>
            <person name="Floudas D."/>
            <person name="Copeland A."/>
            <person name="Barry K.W."/>
            <person name="Cichocki N."/>
            <person name="Veneault-Fourrey C."/>
            <person name="LaButti K."/>
            <person name="Lindquist E.A."/>
            <person name="Lipzen A."/>
            <person name="Lundell T."/>
            <person name="Morin E."/>
            <person name="Murat C."/>
            <person name="Riley R."/>
            <person name="Ohm R."/>
            <person name="Sun H."/>
            <person name="Tunlid A."/>
            <person name="Henrissat B."/>
            <person name="Grigoriev I.V."/>
            <person name="Hibbett D.S."/>
            <person name="Martin F."/>
        </authorList>
    </citation>
    <scope>NUCLEOTIDE SEQUENCE [LARGE SCALE GENOMIC DNA]</scope>
    <source>
        <strain evidence="3">ATCC 200175</strain>
    </source>
</reference>
<proteinExistence type="predicted"/>
<feature type="region of interest" description="Disordered" evidence="1">
    <location>
        <begin position="36"/>
        <end position="133"/>
    </location>
</feature>
<gene>
    <name evidence="2" type="ORF">PAXINDRAFT_13251</name>
</gene>
<evidence type="ECO:0000313" key="3">
    <source>
        <dbReference type="Proteomes" id="UP000053647"/>
    </source>
</evidence>
<dbReference type="AlphaFoldDB" id="A0A0C9U3S5"/>
<dbReference type="Proteomes" id="UP000053647">
    <property type="component" value="Unassembled WGS sequence"/>
</dbReference>
<organism evidence="2 3">
    <name type="scientific">Paxillus involutus ATCC 200175</name>
    <dbReference type="NCBI Taxonomy" id="664439"/>
    <lineage>
        <taxon>Eukaryota</taxon>
        <taxon>Fungi</taxon>
        <taxon>Dikarya</taxon>
        <taxon>Basidiomycota</taxon>
        <taxon>Agaricomycotina</taxon>
        <taxon>Agaricomycetes</taxon>
        <taxon>Agaricomycetidae</taxon>
        <taxon>Boletales</taxon>
        <taxon>Paxilineae</taxon>
        <taxon>Paxillaceae</taxon>
        <taxon>Paxillus</taxon>
    </lineage>
</organism>
<dbReference type="HOGENOM" id="CLU_1235367_0_0_1"/>
<reference evidence="2 3" key="1">
    <citation type="submission" date="2014-06" db="EMBL/GenBank/DDBJ databases">
        <authorList>
            <consortium name="DOE Joint Genome Institute"/>
            <person name="Kuo A."/>
            <person name="Kohler A."/>
            <person name="Nagy L.G."/>
            <person name="Floudas D."/>
            <person name="Copeland A."/>
            <person name="Barry K.W."/>
            <person name="Cichocki N."/>
            <person name="Veneault-Fourrey C."/>
            <person name="LaButti K."/>
            <person name="Lindquist E.A."/>
            <person name="Lipzen A."/>
            <person name="Lundell T."/>
            <person name="Morin E."/>
            <person name="Murat C."/>
            <person name="Sun H."/>
            <person name="Tunlid A."/>
            <person name="Henrissat B."/>
            <person name="Grigoriev I.V."/>
            <person name="Hibbett D.S."/>
            <person name="Martin F."/>
            <person name="Nordberg H.P."/>
            <person name="Cantor M.N."/>
            <person name="Hua S.X."/>
        </authorList>
    </citation>
    <scope>NUCLEOTIDE SEQUENCE [LARGE SCALE GENOMIC DNA]</scope>
    <source>
        <strain evidence="2 3">ATCC 200175</strain>
    </source>
</reference>
<feature type="compositionally biased region" description="Low complexity" evidence="1">
    <location>
        <begin position="46"/>
        <end position="62"/>
    </location>
</feature>
<feature type="compositionally biased region" description="Basic and acidic residues" evidence="1">
    <location>
        <begin position="83"/>
        <end position="96"/>
    </location>
</feature>
<accession>A0A0C9U3S5</accession>
<dbReference type="EMBL" id="KN819347">
    <property type="protein sequence ID" value="KIJ13931.1"/>
    <property type="molecule type" value="Genomic_DNA"/>
</dbReference>
<name>A0A0C9U3S5_PAXIN</name>
<protein>
    <submittedName>
        <fullName evidence="2">Unplaced genomic scaffold PAXINscaffold_25, whole genome shotgun sequence</fullName>
    </submittedName>
</protein>
<sequence length="224" mass="24150">MSRTVQTRACARTVQNIIAPPTDSARDDVLSSLMSTCRGAPVADQFRSFSSRRTSTNRDSASQVRFPPHTPSTPTPSARQPRHGGDEPNPPDHRDGGDDDPDENPDDDGDNDDDDEDINIFGNPLDPDDLPANPIMALASAVRGLAHLSRRDPDADNSSSRMKVREPNTFDGTEPCKGLLGPMRAKLSKPSPRFSDGPGKGHLCPVLPQRNGSRVVRARSPPTG</sequence>
<feature type="region of interest" description="Disordered" evidence="1">
    <location>
        <begin position="149"/>
        <end position="224"/>
    </location>
</feature>
<feature type="compositionally biased region" description="Acidic residues" evidence="1">
    <location>
        <begin position="97"/>
        <end position="118"/>
    </location>
</feature>
<dbReference type="OrthoDB" id="2712319at2759"/>